<organism evidence="1 2">
    <name type="scientific">Gigaspora margarita</name>
    <dbReference type="NCBI Taxonomy" id="4874"/>
    <lineage>
        <taxon>Eukaryota</taxon>
        <taxon>Fungi</taxon>
        <taxon>Fungi incertae sedis</taxon>
        <taxon>Mucoromycota</taxon>
        <taxon>Glomeromycotina</taxon>
        <taxon>Glomeromycetes</taxon>
        <taxon>Diversisporales</taxon>
        <taxon>Gigasporaceae</taxon>
        <taxon>Gigaspora</taxon>
    </lineage>
</organism>
<evidence type="ECO:0000313" key="1">
    <source>
        <dbReference type="EMBL" id="KAF0528722.1"/>
    </source>
</evidence>
<protein>
    <submittedName>
        <fullName evidence="1">Uncharacterized protein</fullName>
    </submittedName>
</protein>
<dbReference type="Proteomes" id="UP000439903">
    <property type="component" value="Unassembled WGS sequence"/>
</dbReference>
<comment type="caution">
    <text evidence="1">The sequence shown here is derived from an EMBL/GenBank/DDBJ whole genome shotgun (WGS) entry which is preliminary data.</text>
</comment>
<proteinExistence type="predicted"/>
<keyword evidence="2" id="KW-1185">Reference proteome</keyword>
<reference evidence="1 2" key="1">
    <citation type="journal article" date="2019" name="Environ. Microbiol.">
        <title>At the nexus of three kingdoms: the genome of the mycorrhizal fungus Gigaspora margarita provides insights into plant, endobacterial and fungal interactions.</title>
        <authorList>
            <person name="Venice F."/>
            <person name="Ghignone S."/>
            <person name="Salvioli di Fossalunga A."/>
            <person name="Amselem J."/>
            <person name="Novero M."/>
            <person name="Xianan X."/>
            <person name="Sedzielewska Toro K."/>
            <person name="Morin E."/>
            <person name="Lipzen A."/>
            <person name="Grigoriev I.V."/>
            <person name="Henrissat B."/>
            <person name="Martin F.M."/>
            <person name="Bonfante P."/>
        </authorList>
    </citation>
    <scope>NUCLEOTIDE SEQUENCE [LARGE SCALE GENOMIC DNA]</scope>
    <source>
        <strain evidence="1 2">BEG34</strain>
    </source>
</reference>
<sequence length="142" mass="15876">MEFLSERYPTLLEHLPFSSGFFDDSSLPSQVSFCDFGELHNAHSEGYSITPPSESFGLESSSQDFEMNSLSYILDNYGFNDSNSDVSEISCEYFGDCVCNPKSLKAFNCDKYNTIYCSSSDDGFSNGLGTDNEYDYNSDCLE</sequence>
<name>A0A8H4EPD7_GIGMA</name>
<dbReference type="AlphaFoldDB" id="A0A8H4EPD7"/>
<dbReference type="EMBL" id="WTPW01000265">
    <property type="protein sequence ID" value="KAF0528722.1"/>
    <property type="molecule type" value="Genomic_DNA"/>
</dbReference>
<accession>A0A8H4EPD7</accession>
<gene>
    <name evidence="1" type="ORF">F8M41_013023</name>
</gene>
<evidence type="ECO:0000313" key="2">
    <source>
        <dbReference type="Proteomes" id="UP000439903"/>
    </source>
</evidence>